<dbReference type="GO" id="GO:0042732">
    <property type="term" value="P:D-xylose metabolic process"/>
    <property type="evidence" value="ECO:0007669"/>
    <property type="project" value="InterPro"/>
</dbReference>
<name>A0A1F5GDW3_9BACT</name>
<protein>
    <recommendedName>
        <fullName evidence="5">NAD-dependent epimerase/dehydratase domain-containing protein</fullName>
    </recommendedName>
</protein>
<dbReference type="EMBL" id="MFBF01000056">
    <property type="protein sequence ID" value="OGD90062.1"/>
    <property type="molecule type" value="Genomic_DNA"/>
</dbReference>
<keyword evidence="2" id="KW-0210">Decarboxylase</keyword>
<dbReference type="InterPro" id="IPR044516">
    <property type="entry name" value="UXS-like"/>
</dbReference>
<dbReference type="PANTHER" id="PTHR43078:SF6">
    <property type="entry name" value="UDP-GLUCURONIC ACID DECARBOXYLASE 1"/>
    <property type="match status" value="1"/>
</dbReference>
<dbReference type="GO" id="GO:0070403">
    <property type="term" value="F:NAD+ binding"/>
    <property type="evidence" value="ECO:0007669"/>
    <property type="project" value="InterPro"/>
</dbReference>
<dbReference type="InterPro" id="IPR001509">
    <property type="entry name" value="Epimerase_deHydtase"/>
</dbReference>
<dbReference type="SUPFAM" id="SSF51735">
    <property type="entry name" value="NAD(P)-binding Rossmann-fold domains"/>
    <property type="match status" value="1"/>
</dbReference>
<dbReference type="Pfam" id="PF01370">
    <property type="entry name" value="Epimerase"/>
    <property type="match status" value="1"/>
</dbReference>
<comment type="cofactor">
    <cofactor evidence="1">
        <name>NAD(+)</name>
        <dbReference type="ChEBI" id="CHEBI:57540"/>
    </cofactor>
</comment>
<keyword evidence="3" id="KW-0520">NAD</keyword>
<dbReference type="AlphaFoldDB" id="A0A1F5GDW3"/>
<sequence length="241" mass="26885">MKILITGGAGFVGANLCKRLLGDGHEVAAVDNFITGSSKNIRDLKKYPKFTFIKHDITKPWPKNFELLTSNFELIFHLACPTGVNNLVPLAEEMLLTCSIGTRNILELAKKTGATVLFTSSSEVYGDPKVSPQKEDYTGNVDPVGIRSPYEEGKRFSESLTLMYARKYRLDAKIVRVFNTYGPKMSEKDTRVIPQFLRQALSDQPLTIHGKGLQTRTHCYVDDLVNGLILVILKGQKGQVY</sequence>
<dbReference type="InterPro" id="IPR036291">
    <property type="entry name" value="NAD(P)-bd_dom_sf"/>
</dbReference>
<evidence type="ECO:0000313" key="7">
    <source>
        <dbReference type="Proteomes" id="UP000177124"/>
    </source>
</evidence>
<feature type="domain" description="NAD-dependent epimerase/dehydratase" evidence="5">
    <location>
        <begin position="3"/>
        <end position="241"/>
    </location>
</feature>
<dbReference type="GO" id="GO:0005737">
    <property type="term" value="C:cytoplasm"/>
    <property type="evidence" value="ECO:0007669"/>
    <property type="project" value="TreeGrafter"/>
</dbReference>
<accession>A0A1F5GDW3</accession>
<dbReference type="GO" id="GO:0048040">
    <property type="term" value="F:UDP-glucuronate decarboxylase activity"/>
    <property type="evidence" value="ECO:0007669"/>
    <property type="project" value="TreeGrafter"/>
</dbReference>
<evidence type="ECO:0000313" key="6">
    <source>
        <dbReference type="EMBL" id="OGD90062.1"/>
    </source>
</evidence>
<dbReference type="Gene3D" id="3.40.50.720">
    <property type="entry name" value="NAD(P)-binding Rossmann-like Domain"/>
    <property type="match status" value="1"/>
</dbReference>
<evidence type="ECO:0000256" key="3">
    <source>
        <dbReference type="ARBA" id="ARBA00023027"/>
    </source>
</evidence>
<evidence type="ECO:0000256" key="1">
    <source>
        <dbReference type="ARBA" id="ARBA00001911"/>
    </source>
</evidence>
<dbReference type="PANTHER" id="PTHR43078">
    <property type="entry name" value="UDP-GLUCURONIC ACID DECARBOXYLASE-RELATED"/>
    <property type="match status" value="1"/>
</dbReference>
<evidence type="ECO:0000256" key="4">
    <source>
        <dbReference type="ARBA" id="ARBA00023239"/>
    </source>
</evidence>
<keyword evidence="4" id="KW-0456">Lyase</keyword>
<organism evidence="6 7">
    <name type="scientific">Candidatus Curtissbacteria bacterium RIFCSPHIGHO2_02_FULL_42_15</name>
    <dbReference type="NCBI Taxonomy" id="1797716"/>
    <lineage>
        <taxon>Bacteria</taxon>
        <taxon>Candidatus Curtissiibacteriota</taxon>
    </lineage>
</organism>
<dbReference type="STRING" id="1797716.A3D07_02615"/>
<reference evidence="6 7" key="1">
    <citation type="journal article" date="2016" name="Nat. Commun.">
        <title>Thousands of microbial genomes shed light on interconnected biogeochemical processes in an aquifer system.</title>
        <authorList>
            <person name="Anantharaman K."/>
            <person name="Brown C.T."/>
            <person name="Hug L.A."/>
            <person name="Sharon I."/>
            <person name="Castelle C.J."/>
            <person name="Probst A.J."/>
            <person name="Thomas B.C."/>
            <person name="Singh A."/>
            <person name="Wilkins M.J."/>
            <person name="Karaoz U."/>
            <person name="Brodie E.L."/>
            <person name="Williams K.H."/>
            <person name="Hubbard S.S."/>
            <person name="Banfield J.F."/>
        </authorList>
    </citation>
    <scope>NUCLEOTIDE SEQUENCE [LARGE SCALE GENOMIC DNA]</scope>
</reference>
<evidence type="ECO:0000259" key="5">
    <source>
        <dbReference type="Pfam" id="PF01370"/>
    </source>
</evidence>
<comment type="caution">
    <text evidence="6">The sequence shown here is derived from an EMBL/GenBank/DDBJ whole genome shotgun (WGS) entry which is preliminary data.</text>
</comment>
<proteinExistence type="predicted"/>
<dbReference type="Proteomes" id="UP000177124">
    <property type="component" value="Unassembled WGS sequence"/>
</dbReference>
<gene>
    <name evidence="6" type="ORF">A3D07_02615</name>
</gene>
<feature type="non-terminal residue" evidence="6">
    <location>
        <position position="241"/>
    </location>
</feature>
<evidence type="ECO:0000256" key="2">
    <source>
        <dbReference type="ARBA" id="ARBA00022793"/>
    </source>
</evidence>